<proteinExistence type="predicted"/>
<dbReference type="Proteomes" id="UP001139263">
    <property type="component" value="Unassembled WGS sequence"/>
</dbReference>
<dbReference type="InterPro" id="IPR011704">
    <property type="entry name" value="ATPase_dyneun-rel_AAA"/>
</dbReference>
<dbReference type="InterPro" id="IPR050764">
    <property type="entry name" value="CbbQ/NirQ/NorQ/GpvN"/>
</dbReference>
<reference evidence="2" key="1">
    <citation type="submission" date="2022-03" db="EMBL/GenBank/DDBJ databases">
        <title>Draft Genome Sequence of Firmicute Strain S0AB, a Heterotrophic Iron/Sulfur-Oxidizing Extreme Acidophile.</title>
        <authorList>
            <person name="Vergara E."/>
            <person name="Pakostova E."/>
            <person name="Johnson D.B."/>
            <person name="Holmes D.S."/>
        </authorList>
    </citation>
    <scope>NUCLEOTIDE SEQUENCE</scope>
    <source>
        <strain evidence="2">S0AB</strain>
    </source>
</reference>
<dbReference type="GO" id="GO:0005524">
    <property type="term" value="F:ATP binding"/>
    <property type="evidence" value="ECO:0007669"/>
    <property type="project" value="InterPro"/>
</dbReference>
<evidence type="ECO:0000259" key="1">
    <source>
        <dbReference type="Pfam" id="PF07728"/>
    </source>
</evidence>
<dbReference type="RefSeq" id="WP_241711707.1">
    <property type="nucleotide sequence ID" value="NZ_JALBUF010000001.1"/>
</dbReference>
<accession>A0A9X1V6U9</accession>
<dbReference type="InterPro" id="IPR027417">
    <property type="entry name" value="P-loop_NTPase"/>
</dbReference>
<dbReference type="EMBL" id="JALBUF010000001">
    <property type="protein sequence ID" value="MCI0182089.1"/>
    <property type="molecule type" value="Genomic_DNA"/>
</dbReference>
<dbReference type="AlphaFoldDB" id="A0A9X1V6U9"/>
<dbReference type="GO" id="GO:0016887">
    <property type="term" value="F:ATP hydrolysis activity"/>
    <property type="evidence" value="ECO:0007669"/>
    <property type="project" value="InterPro"/>
</dbReference>
<dbReference type="Gene3D" id="3.40.50.300">
    <property type="entry name" value="P-loop containing nucleotide triphosphate hydrolases"/>
    <property type="match status" value="1"/>
</dbReference>
<sequence>MKDREFKEAKERAVAKATSHFQFDAKYLQAGLAKNQYFISEEVCRKIVHYLAQNKPIGLRGEPGVGKSELPQQIARLLSADVIDIECHSELEAADIGISWNSFRQLMDAQMLKVDFEPFSLPYLNRTPLLQSLLAKSPVVVRVDEVDKLNETTSNFFLRYLDKRELIVHDLVAEDKALHPHAPIYVFLTSNDYRELDPALMRRIAWIHLTFPSEEQLAEILSVKAEIPLVMARRISFLVRRLRDLSLIKKPSIGESIEWAQALLLETDGNLTIDALHVTLGFVLKYAEDERKGWEAMQSWFLGENTGPSLI</sequence>
<feature type="domain" description="ATPase dynein-related AAA" evidence="1">
    <location>
        <begin position="59"/>
        <end position="203"/>
    </location>
</feature>
<evidence type="ECO:0000313" key="3">
    <source>
        <dbReference type="Proteomes" id="UP001139263"/>
    </source>
</evidence>
<name>A0A9X1V6U9_9BACL</name>
<evidence type="ECO:0000313" key="2">
    <source>
        <dbReference type="EMBL" id="MCI0182089.1"/>
    </source>
</evidence>
<dbReference type="SUPFAM" id="SSF52540">
    <property type="entry name" value="P-loop containing nucleoside triphosphate hydrolases"/>
    <property type="match status" value="1"/>
</dbReference>
<comment type="caution">
    <text evidence="2">The sequence shown here is derived from an EMBL/GenBank/DDBJ whole genome shotgun (WGS) entry which is preliminary data.</text>
</comment>
<dbReference type="PANTHER" id="PTHR42759">
    <property type="entry name" value="MOXR FAMILY PROTEIN"/>
    <property type="match status" value="1"/>
</dbReference>
<organism evidence="2 3">
    <name type="scientific">Sulfoacidibacillus ferrooxidans</name>
    <dbReference type="NCBI Taxonomy" id="2005001"/>
    <lineage>
        <taxon>Bacteria</taxon>
        <taxon>Bacillati</taxon>
        <taxon>Bacillota</taxon>
        <taxon>Bacilli</taxon>
        <taxon>Bacillales</taxon>
        <taxon>Alicyclobacillaceae</taxon>
        <taxon>Sulfoacidibacillus</taxon>
    </lineage>
</organism>
<keyword evidence="3" id="KW-1185">Reference proteome</keyword>
<dbReference type="PANTHER" id="PTHR42759:SF1">
    <property type="entry name" value="MAGNESIUM-CHELATASE SUBUNIT CHLD"/>
    <property type="match status" value="1"/>
</dbReference>
<gene>
    <name evidence="2" type="ORF">MM817_00340</name>
</gene>
<dbReference type="Pfam" id="PF07728">
    <property type="entry name" value="AAA_5"/>
    <property type="match status" value="1"/>
</dbReference>
<protein>
    <recommendedName>
        <fullName evidence="1">ATPase dynein-related AAA domain-containing protein</fullName>
    </recommendedName>
</protein>